<evidence type="ECO:0000256" key="1">
    <source>
        <dbReference type="ARBA" id="ARBA00022669"/>
    </source>
</evidence>
<organism evidence="7 8">
    <name type="scientific">Gibberella subglutinans</name>
    <name type="common">Fusarium subglutinans</name>
    <dbReference type="NCBI Taxonomy" id="42677"/>
    <lineage>
        <taxon>Eukaryota</taxon>
        <taxon>Fungi</taxon>
        <taxon>Dikarya</taxon>
        <taxon>Ascomycota</taxon>
        <taxon>Pezizomycotina</taxon>
        <taxon>Sordariomycetes</taxon>
        <taxon>Hypocreomycetidae</taxon>
        <taxon>Hypocreales</taxon>
        <taxon>Nectriaceae</taxon>
        <taxon>Fusarium</taxon>
        <taxon>Fusarium fujikuroi species complex</taxon>
    </lineage>
</organism>
<sequence>MKPTLFYPAILAGVLSSLVAAANSCKQYTVQQKDTCRTIAKANKVTYAQLLSWNPTLDVTCGNLSKQKDGKICISNPLGNFALPTTSKPVPTLYTTEAPIPSPTGQGTNTHCGMWYKVALGDDCSVIATNNTITRKDLLFLNPELFSNCTNLLADVYYCVQPVGYISTYPGYDGSSTRPPIVPMSATTLPNPPVKTNKPALAVIPIANGTRKDCVEYTYIANITDNPVANCWSLCNIWDQSPQVMSYNTCENIMAQYFLDITQFYSMNPTIGKDCTGLAMCTWYCVSIWPDGDAPGVDDSVPVISATTTAKSGSTGASATNTASATPSPIQTGMVSNCNSFYKVQAGDGCWAISNAKKINLDDFYKWNPAVKTDCSALQPNYYVCIGVKASQTSVSSPTSKTSTSGGIATPTPTQAGMVKGCKAFYKVKKGDGCWAIANANKIKLDDFYKWNPAVKNDCSALQPDYNVCIGV</sequence>
<dbReference type="Proteomes" id="UP000547976">
    <property type="component" value="Unassembled WGS sequence"/>
</dbReference>
<reference evidence="7 8" key="1">
    <citation type="submission" date="2020-05" db="EMBL/GenBank/DDBJ databases">
        <title>Identification and distribution of gene clusters putatively required for synthesis of sphingolipid metabolism inhibitors in phylogenetically diverse species of the filamentous fungus Fusarium.</title>
        <authorList>
            <person name="Kim H.-S."/>
            <person name="Busman M."/>
            <person name="Brown D.W."/>
            <person name="Divon H."/>
            <person name="Uhlig S."/>
            <person name="Proctor R.H."/>
        </authorList>
    </citation>
    <scope>NUCLEOTIDE SEQUENCE [LARGE SCALE GENOMIC DNA]</scope>
    <source>
        <strain evidence="7 8">NRRL 66333</strain>
    </source>
</reference>
<keyword evidence="1" id="KW-0147">Chitin-binding</keyword>
<dbReference type="CDD" id="cd00118">
    <property type="entry name" value="LysM"/>
    <property type="match status" value="3"/>
</dbReference>
<keyword evidence="3" id="KW-0843">Virulence</keyword>
<dbReference type="GO" id="GO:0008061">
    <property type="term" value="F:chitin binding"/>
    <property type="evidence" value="ECO:0007669"/>
    <property type="project" value="UniProtKB-KW"/>
</dbReference>
<accession>A0A8H5PZ28</accession>
<dbReference type="EMBL" id="JAAOAV010000062">
    <property type="protein sequence ID" value="KAF5606295.1"/>
    <property type="molecule type" value="Genomic_DNA"/>
</dbReference>
<proteinExistence type="inferred from homology"/>
<feature type="domain" description="LysM" evidence="6">
    <location>
        <begin position="114"/>
        <end position="160"/>
    </location>
</feature>
<protein>
    <recommendedName>
        <fullName evidence="6">LysM domain-containing protein</fullName>
    </recommendedName>
</protein>
<feature type="chain" id="PRO_5034730289" description="LysM domain-containing protein" evidence="5">
    <location>
        <begin position="22"/>
        <end position="472"/>
    </location>
</feature>
<dbReference type="Gene3D" id="3.10.350.10">
    <property type="entry name" value="LysM domain"/>
    <property type="match status" value="5"/>
</dbReference>
<evidence type="ECO:0000256" key="4">
    <source>
        <dbReference type="ARBA" id="ARBA00044955"/>
    </source>
</evidence>
<evidence type="ECO:0000256" key="2">
    <source>
        <dbReference type="ARBA" id="ARBA00022729"/>
    </source>
</evidence>
<dbReference type="PANTHER" id="PTHR34997">
    <property type="entry name" value="AM15"/>
    <property type="match status" value="1"/>
</dbReference>
<dbReference type="OrthoDB" id="5985073at2759"/>
<name>A0A8H5PZ28_GIBSU</name>
<dbReference type="PANTHER" id="PTHR34997:SF2">
    <property type="entry name" value="LYSM DOMAIN-CONTAINING PROTEIN-RELATED"/>
    <property type="match status" value="1"/>
</dbReference>
<dbReference type="InterPro" id="IPR036779">
    <property type="entry name" value="LysM_dom_sf"/>
</dbReference>
<keyword evidence="2 5" id="KW-0732">Signal</keyword>
<dbReference type="GeneID" id="59319013"/>
<evidence type="ECO:0000256" key="5">
    <source>
        <dbReference type="SAM" id="SignalP"/>
    </source>
</evidence>
<dbReference type="InterPro" id="IPR052210">
    <property type="entry name" value="LysM1-like"/>
</dbReference>
<feature type="signal peptide" evidence="5">
    <location>
        <begin position="1"/>
        <end position="21"/>
    </location>
</feature>
<feature type="domain" description="LysM" evidence="6">
    <location>
        <begin position="26"/>
        <end position="72"/>
    </location>
</feature>
<dbReference type="SMART" id="SM00257">
    <property type="entry name" value="LysM"/>
    <property type="match status" value="4"/>
</dbReference>
<dbReference type="PROSITE" id="PS51782">
    <property type="entry name" value="LYSM"/>
    <property type="match status" value="4"/>
</dbReference>
<feature type="domain" description="LysM" evidence="6">
    <location>
        <begin position="340"/>
        <end position="386"/>
    </location>
</feature>
<comment type="caution">
    <text evidence="7">The sequence shown here is derived from an EMBL/GenBank/DDBJ whole genome shotgun (WGS) entry which is preliminary data.</text>
</comment>
<comment type="similarity">
    <text evidence="4">Belongs to the secreted LysM effector family.</text>
</comment>
<keyword evidence="8" id="KW-1185">Reference proteome</keyword>
<dbReference type="RefSeq" id="XP_036538328.1">
    <property type="nucleotide sequence ID" value="XM_036684295.1"/>
</dbReference>
<evidence type="ECO:0000313" key="7">
    <source>
        <dbReference type="EMBL" id="KAF5606295.1"/>
    </source>
</evidence>
<dbReference type="SUPFAM" id="SSF54106">
    <property type="entry name" value="LysM domain"/>
    <property type="match status" value="3"/>
</dbReference>
<dbReference type="InterPro" id="IPR018392">
    <property type="entry name" value="LysM"/>
</dbReference>
<feature type="domain" description="LysM" evidence="6">
    <location>
        <begin position="424"/>
        <end position="470"/>
    </location>
</feature>
<dbReference type="AlphaFoldDB" id="A0A8H5PZ28"/>
<dbReference type="Pfam" id="PF01476">
    <property type="entry name" value="LysM"/>
    <property type="match status" value="3"/>
</dbReference>
<gene>
    <name evidence="7" type="ORF">FSUBG_6128</name>
</gene>
<evidence type="ECO:0000259" key="6">
    <source>
        <dbReference type="PROSITE" id="PS51782"/>
    </source>
</evidence>
<evidence type="ECO:0000313" key="8">
    <source>
        <dbReference type="Proteomes" id="UP000547976"/>
    </source>
</evidence>
<evidence type="ECO:0000256" key="3">
    <source>
        <dbReference type="ARBA" id="ARBA00023026"/>
    </source>
</evidence>